<evidence type="ECO:0000256" key="4">
    <source>
        <dbReference type="ARBA" id="ARBA00038223"/>
    </source>
</evidence>
<proteinExistence type="inferred from homology"/>
<dbReference type="PROSITE" id="PS51808">
    <property type="entry name" value="CHCH"/>
    <property type="match status" value="1"/>
</dbReference>
<dbReference type="PANTHER" id="PTHR21107:SF2">
    <property type="entry name" value="CYTOCHROME C OXIDASE ASSEMBLY PROTEIN COX19"/>
    <property type="match status" value="1"/>
</dbReference>
<evidence type="ECO:0000313" key="6">
    <source>
        <dbReference type="Proteomes" id="UP000887458"/>
    </source>
</evidence>
<reference evidence="5 6" key="2">
    <citation type="journal article" date="2022" name="Mol. Biol. Evol.">
        <title>Comparative Genomics Reveals Insights into the Divergent Evolution of Astigmatic Mites and Household Pest Adaptations.</title>
        <authorList>
            <person name="Xiong Q."/>
            <person name="Wan A.T."/>
            <person name="Liu X."/>
            <person name="Fung C.S."/>
            <person name="Xiao X."/>
            <person name="Malainual N."/>
            <person name="Hou J."/>
            <person name="Wang L."/>
            <person name="Wang M."/>
            <person name="Yang K.Y."/>
            <person name="Cui Y."/>
            <person name="Leung E.L."/>
            <person name="Nong W."/>
            <person name="Shin S.K."/>
            <person name="Au S.W."/>
            <person name="Jeong K.Y."/>
            <person name="Chew F.T."/>
            <person name="Hui J.H."/>
            <person name="Leung T.F."/>
            <person name="Tungtrongchitr A."/>
            <person name="Zhong N."/>
            <person name="Liu Z."/>
            <person name="Tsui S.K."/>
        </authorList>
    </citation>
    <scope>NUCLEOTIDE SEQUENCE [LARGE SCALE GENOMIC DNA]</scope>
    <source>
        <strain evidence="5">Derp</strain>
    </source>
</reference>
<evidence type="ECO:0000256" key="1">
    <source>
        <dbReference type="ARBA" id="ARBA00004496"/>
    </source>
</evidence>
<sequence>MANTIGGSKLFIPKPPAKGSFPLDHYGECKHIMEQYTDCLRRTNSKVTAKCQTLARQYLECRMEKDLMAKEDFKYLGFDANDDDDDNDDDKKINYITYSEHRRLLKKIDNRIIDACKNDCLLANLVPILSACPNPDIKYNQMIIDHIDCRNSMNRSIPITIRSFDNRIYEVFLRKMSTTNSISLNVIRHSIERDLSFQCQIQSNQQGRHVRKFFRKINWKRLWQQYDLIIIDQHSSNRIDLSKNSNEQFELPDNCCMEFIRKSFKH</sequence>
<accession>A0ABQ8IQ19</accession>
<reference evidence="5 6" key="1">
    <citation type="journal article" date="2018" name="J. Allergy Clin. Immunol.">
        <title>High-quality assembly of Dermatophagoides pteronyssinus genome and transcriptome reveals a wide range of novel allergens.</title>
        <authorList>
            <person name="Liu X.Y."/>
            <person name="Yang K.Y."/>
            <person name="Wang M.Q."/>
            <person name="Kwok J.S."/>
            <person name="Zeng X."/>
            <person name="Yang Z."/>
            <person name="Xiao X.J."/>
            <person name="Lau C.P."/>
            <person name="Li Y."/>
            <person name="Huang Z.M."/>
            <person name="Ba J.G."/>
            <person name="Yim A.K."/>
            <person name="Ouyang C.Y."/>
            <person name="Ngai S.M."/>
            <person name="Chan T.F."/>
            <person name="Leung E.L."/>
            <person name="Liu L."/>
            <person name="Liu Z.G."/>
            <person name="Tsui S.K."/>
        </authorList>
    </citation>
    <scope>NUCLEOTIDE SEQUENCE [LARGE SCALE GENOMIC DNA]</scope>
    <source>
        <strain evidence="5">Derp</strain>
    </source>
</reference>
<comment type="caution">
    <text evidence="5">The sequence shown here is derived from an EMBL/GenBank/DDBJ whole genome shotgun (WGS) entry which is preliminary data.</text>
</comment>
<gene>
    <name evidence="5" type="ORF">DERP_014590</name>
</gene>
<dbReference type="EMBL" id="NJHN03000130">
    <property type="protein sequence ID" value="KAH9412448.1"/>
    <property type="molecule type" value="Genomic_DNA"/>
</dbReference>
<comment type="similarity">
    <text evidence="4">Belongs to the COX19 family.</text>
</comment>
<dbReference type="Proteomes" id="UP000887458">
    <property type="component" value="Unassembled WGS sequence"/>
</dbReference>
<name>A0ABQ8IQ19_DERPT</name>
<keyword evidence="3" id="KW-1015">Disulfide bond</keyword>
<evidence type="ECO:0000313" key="5">
    <source>
        <dbReference type="EMBL" id="KAH9412448.1"/>
    </source>
</evidence>
<dbReference type="InterPro" id="IPR051383">
    <property type="entry name" value="COX19"/>
</dbReference>
<organism evidence="5 6">
    <name type="scientific">Dermatophagoides pteronyssinus</name>
    <name type="common">European house dust mite</name>
    <dbReference type="NCBI Taxonomy" id="6956"/>
    <lineage>
        <taxon>Eukaryota</taxon>
        <taxon>Metazoa</taxon>
        <taxon>Ecdysozoa</taxon>
        <taxon>Arthropoda</taxon>
        <taxon>Chelicerata</taxon>
        <taxon>Arachnida</taxon>
        <taxon>Acari</taxon>
        <taxon>Acariformes</taxon>
        <taxon>Sarcoptiformes</taxon>
        <taxon>Astigmata</taxon>
        <taxon>Psoroptidia</taxon>
        <taxon>Analgoidea</taxon>
        <taxon>Pyroglyphidae</taxon>
        <taxon>Dermatophagoidinae</taxon>
        <taxon>Dermatophagoides</taxon>
    </lineage>
</organism>
<evidence type="ECO:0000256" key="3">
    <source>
        <dbReference type="ARBA" id="ARBA00023157"/>
    </source>
</evidence>
<dbReference type="PANTHER" id="PTHR21107">
    <property type="entry name" value="CYTOCHROME C OXIDASE ASSEMBLY PROTEIN COX19"/>
    <property type="match status" value="1"/>
</dbReference>
<keyword evidence="2" id="KW-0963">Cytoplasm</keyword>
<protein>
    <recommendedName>
        <fullName evidence="7">Cytochrome c oxidase assembly protein COX19-like</fullName>
    </recommendedName>
</protein>
<comment type="subcellular location">
    <subcellularLocation>
        <location evidence="1">Cytoplasm</location>
    </subcellularLocation>
</comment>
<evidence type="ECO:0008006" key="7">
    <source>
        <dbReference type="Google" id="ProtNLM"/>
    </source>
</evidence>
<evidence type="ECO:0000256" key="2">
    <source>
        <dbReference type="ARBA" id="ARBA00022490"/>
    </source>
</evidence>
<keyword evidence="6" id="KW-1185">Reference proteome</keyword>